<name>A0A5Q5BMN4_MYCSS</name>
<proteinExistence type="predicted"/>
<dbReference type="PANTHER" id="PTHR35908">
    <property type="entry name" value="HYPOTHETICAL FUSION PROTEIN"/>
    <property type="match status" value="1"/>
</dbReference>
<protein>
    <recommendedName>
        <fullName evidence="1">Glyoxalase-like domain-containing protein</fullName>
    </recommendedName>
</protein>
<accession>A0A5Q5BMN4</accession>
<dbReference type="KEGG" id="mmc:Mmcs_3562"/>
<dbReference type="EMBL" id="CP000384">
    <property type="protein sequence ID" value="ABG09669.1"/>
    <property type="molecule type" value="Genomic_DNA"/>
</dbReference>
<gene>
    <name evidence="2" type="ordered locus">Mmcs_3562</name>
</gene>
<dbReference type="InterPro" id="IPR029068">
    <property type="entry name" value="Glyas_Bleomycin-R_OHBP_Dase"/>
</dbReference>
<feature type="domain" description="Glyoxalase-like" evidence="1">
    <location>
        <begin position="9"/>
        <end position="94"/>
    </location>
</feature>
<dbReference type="InterPro" id="IPR041581">
    <property type="entry name" value="Glyoxalase_6"/>
</dbReference>
<evidence type="ECO:0000259" key="1">
    <source>
        <dbReference type="Pfam" id="PF18029"/>
    </source>
</evidence>
<dbReference type="PANTHER" id="PTHR35908:SF1">
    <property type="entry name" value="CONSERVED PROTEIN"/>
    <property type="match status" value="1"/>
</dbReference>
<dbReference type="Gene3D" id="3.10.180.10">
    <property type="entry name" value="2,3-Dihydroxybiphenyl 1,2-Dioxygenase, domain 1"/>
    <property type="match status" value="1"/>
</dbReference>
<evidence type="ECO:0000313" key="2">
    <source>
        <dbReference type="EMBL" id="ABG09669.1"/>
    </source>
</evidence>
<organism evidence="2">
    <name type="scientific">Mycobacterium sp. (strain MCS)</name>
    <dbReference type="NCBI Taxonomy" id="164756"/>
    <lineage>
        <taxon>Bacteria</taxon>
        <taxon>Bacillati</taxon>
        <taxon>Actinomycetota</taxon>
        <taxon>Actinomycetes</taxon>
        <taxon>Mycobacteriales</taxon>
        <taxon>Mycobacteriaceae</taxon>
        <taxon>Mycobacterium</taxon>
    </lineage>
</organism>
<sequence length="157" mass="16701">MTATLGPLLVDAADPPAMAAFWSAALGRPEQERLLRFRVQRAPKTVKNRVHLDVAVGPEGRGVDRLLRLGARVLADHLPDWVTLADVEGNEFCAFPGRPDDDAAARVFAVCTDSAQPEQLAESVDDLVAAGALMRSDGTLVDPQGNEFSADPECPAG</sequence>
<dbReference type="Pfam" id="PF18029">
    <property type="entry name" value="Glyoxalase_6"/>
    <property type="match status" value="1"/>
</dbReference>
<dbReference type="AlphaFoldDB" id="A0A5Q5BMN4"/>
<reference evidence="2" key="1">
    <citation type="submission" date="2006-06" db="EMBL/GenBank/DDBJ databases">
        <title>Complete sequence of chromosome of Mycobacterium sp. MCS.</title>
        <authorList>
            <consortium name="US DOE Joint Genome Institute"/>
            <person name="Copeland A."/>
            <person name="Lucas S."/>
            <person name="Lapidus A."/>
            <person name="Barry K."/>
            <person name="Detter J.C."/>
            <person name="Glavina del Rio T."/>
            <person name="Hammon N."/>
            <person name="Israni S."/>
            <person name="Dalin E."/>
            <person name="Tice H."/>
            <person name="Pitluck S."/>
            <person name="Martinez M."/>
            <person name="Schmutz J."/>
            <person name="Larimer F."/>
            <person name="Land M."/>
            <person name="Hauser L."/>
            <person name="Kyrpides N."/>
            <person name="Kim E."/>
            <person name="Miller C.D."/>
            <person name="Hughes J.E."/>
            <person name="Anderson A.J."/>
            <person name="Sims R.C."/>
            <person name="Richardson P."/>
        </authorList>
    </citation>
    <scope>NUCLEOTIDE SEQUENCE [LARGE SCALE GENOMIC DNA]</scope>
    <source>
        <strain evidence="2">MCS</strain>
    </source>
</reference>